<organism evidence="5 6">
    <name type="scientific">Paenibacillus endophyticus</name>
    <dbReference type="NCBI Taxonomy" id="1294268"/>
    <lineage>
        <taxon>Bacteria</taxon>
        <taxon>Bacillati</taxon>
        <taxon>Bacillota</taxon>
        <taxon>Bacilli</taxon>
        <taxon>Bacillales</taxon>
        <taxon>Paenibacillaceae</taxon>
        <taxon>Paenibacillus</taxon>
    </lineage>
</organism>
<dbReference type="Gene3D" id="3.40.50.720">
    <property type="entry name" value="NAD(P)-binding Rossmann-like Domain"/>
    <property type="match status" value="1"/>
</dbReference>
<protein>
    <submittedName>
        <fullName evidence="5">Putative dehydrogenase</fullName>
    </submittedName>
</protein>
<dbReference type="GO" id="GO:0016491">
    <property type="term" value="F:oxidoreductase activity"/>
    <property type="evidence" value="ECO:0007669"/>
    <property type="project" value="UniProtKB-KW"/>
</dbReference>
<evidence type="ECO:0000256" key="1">
    <source>
        <dbReference type="ARBA" id="ARBA00010928"/>
    </source>
</evidence>
<dbReference type="AlphaFoldDB" id="A0A7W5C9A1"/>
<sequence length="329" mass="35879">MSLQTIKWGILGPGWISSKFAADLAFAAGAELVAVGGRNLEKSEKFAKQFNISRAYGSVEELAQDAEVDIVYVGTLHPIHKENVLELLRAGKAVVCEKPFTMNAAEAKEIIELARDKKVFLMEAMWTRFLPPIRKVMEWIAADKIGEVRLVKADFGFDIGWAPESRLLDPALGGGALLDAGIYPVSFASLIYGEAPAKIMSSARIGATGVDEQFSLLFEYEGGRTAALNGAVQLGMVSDAYIYGTKGHIHVPNFLFGKSASLHAKGADAESFVDNRQAEGYAFEAEEAMNALREGRLESSIIPLDETLTIMATLDEIRKQWGLRYPADE</sequence>
<comment type="similarity">
    <text evidence="1">Belongs to the Gfo/Idh/MocA family.</text>
</comment>
<dbReference type="Pfam" id="PF01408">
    <property type="entry name" value="GFO_IDH_MocA"/>
    <property type="match status" value="1"/>
</dbReference>
<dbReference type="InterPro" id="IPR000683">
    <property type="entry name" value="Gfo/Idh/MocA-like_OxRdtase_N"/>
</dbReference>
<evidence type="ECO:0000313" key="6">
    <source>
        <dbReference type="Proteomes" id="UP000518605"/>
    </source>
</evidence>
<evidence type="ECO:0000256" key="2">
    <source>
        <dbReference type="ARBA" id="ARBA00023002"/>
    </source>
</evidence>
<evidence type="ECO:0000313" key="5">
    <source>
        <dbReference type="EMBL" id="MBB3153452.1"/>
    </source>
</evidence>
<dbReference type="Pfam" id="PF22725">
    <property type="entry name" value="GFO_IDH_MocA_C3"/>
    <property type="match status" value="1"/>
</dbReference>
<dbReference type="SUPFAM" id="SSF55347">
    <property type="entry name" value="Glyceraldehyde-3-phosphate dehydrogenase-like, C-terminal domain"/>
    <property type="match status" value="1"/>
</dbReference>
<comment type="caution">
    <text evidence="5">The sequence shown here is derived from an EMBL/GenBank/DDBJ whole genome shotgun (WGS) entry which is preliminary data.</text>
</comment>
<dbReference type="GO" id="GO:0000166">
    <property type="term" value="F:nucleotide binding"/>
    <property type="evidence" value="ECO:0007669"/>
    <property type="project" value="InterPro"/>
</dbReference>
<dbReference type="EMBL" id="JACHXW010000010">
    <property type="protein sequence ID" value="MBB3153452.1"/>
    <property type="molecule type" value="Genomic_DNA"/>
</dbReference>
<dbReference type="PANTHER" id="PTHR22604">
    <property type="entry name" value="OXIDOREDUCTASES"/>
    <property type="match status" value="1"/>
</dbReference>
<keyword evidence="2" id="KW-0560">Oxidoreductase</keyword>
<dbReference type="InterPro" id="IPR055170">
    <property type="entry name" value="GFO_IDH_MocA-like_dom"/>
</dbReference>
<dbReference type="InterPro" id="IPR036291">
    <property type="entry name" value="NAD(P)-bd_dom_sf"/>
</dbReference>
<dbReference type="Gene3D" id="3.30.360.10">
    <property type="entry name" value="Dihydrodipicolinate Reductase, domain 2"/>
    <property type="match status" value="1"/>
</dbReference>
<gene>
    <name evidence="5" type="ORF">FHS16_003514</name>
</gene>
<feature type="domain" description="GFO/IDH/MocA-like oxidoreductase" evidence="4">
    <location>
        <begin position="133"/>
        <end position="249"/>
    </location>
</feature>
<proteinExistence type="inferred from homology"/>
<dbReference type="PANTHER" id="PTHR22604:SF105">
    <property type="entry name" value="TRANS-1,2-DIHYDROBENZENE-1,2-DIOL DEHYDROGENASE"/>
    <property type="match status" value="1"/>
</dbReference>
<keyword evidence="6" id="KW-1185">Reference proteome</keyword>
<evidence type="ECO:0000259" key="3">
    <source>
        <dbReference type="Pfam" id="PF01408"/>
    </source>
</evidence>
<dbReference type="RefSeq" id="WP_183565053.1">
    <property type="nucleotide sequence ID" value="NZ_CBCSLB010000007.1"/>
</dbReference>
<accession>A0A7W5C9A1</accession>
<reference evidence="5 6" key="1">
    <citation type="submission" date="2020-08" db="EMBL/GenBank/DDBJ databases">
        <title>Genomic Encyclopedia of Type Strains, Phase III (KMG-III): the genomes of soil and plant-associated and newly described type strains.</title>
        <authorList>
            <person name="Whitman W."/>
        </authorList>
    </citation>
    <scope>NUCLEOTIDE SEQUENCE [LARGE SCALE GENOMIC DNA]</scope>
    <source>
        <strain evidence="5 6">CECT 8234</strain>
    </source>
</reference>
<feature type="domain" description="Gfo/Idh/MocA-like oxidoreductase N-terminal" evidence="3">
    <location>
        <begin position="6"/>
        <end position="123"/>
    </location>
</feature>
<dbReference type="SUPFAM" id="SSF51735">
    <property type="entry name" value="NAD(P)-binding Rossmann-fold domains"/>
    <property type="match status" value="1"/>
</dbReference>
<dbReference type="InterPro" id="IPR050984">
    <property type="entry name" value="Gfo/Idh/MocA_domain"/>
</dbReference>
<dbReference type="Proteomes" id="UP000518605">
    <property type="component" value="Unassembled WGS sequence"/>
</dbReference>
<evidence type="ECO:0000259" key="4">
    <source>
        <dbReference type="Pfam" id="PF22725"/>
    </source>
</evidence>
<name>A0A7W5C9A1_9BACL</name>